<dbReference type="SUPFAM" id="SSF51735">
    <property type="entry name" value="NAD(P)-binding Rossmann-fold domains"/>
    <property type="match status" value="1"/>
</dbReference>
<keyword evidence="5" id="KW-1185">Reference proteome</keyword>
<comment type="caution">
    <text evidence="4">The sequence shown here is derived from an EMBL/GenBank/DDBJ whole genome shotgun (WGS) entry which is preliminary data.</text>
</comment>
<feature type="domain" description="Pyrroline-5-carboxylate reductase dimerisation" evidence="3">
    <location>
        <begin position="161"/>
        <end position="265"/>
    </location>
</feature>
<keyword evidence="4" id="KW-0560">Oxidoreductase</keyword>
<evidence type="ECO:0000313" key="5">
    <source>
        <dbReference type="Proteomes" id="UP001519342"/>
    </source>
</evidence>
<dbReference type="SUPFAM" id="SSF48179">
    <property type="entry name" value="6-phosphogluconate dehydrogenase C-terminal domain-like"/>
    <property type="match status" value="1"/>
</dbReference>
<dbReference type="PIRSF" id="PIRSF000193">
    <property type="entry name" value="Pyrrol-5-carb_rd"/>
    <property type="match status" value="1"/>
</dbReference>
<dbReference type="InterPro" id="IPR028939">
    <property type="entry name" value="P5C_Rdtase_cat_N"/>
</dbReference>
<dbReference type="EMBL" id="JAGGKS010000007">
    <property type="protein sequence ID" value="MBP1926617.1"/>
    <property type="molecule type" value="Genomic_DNA"/>
</dbReference>
<reference evidence="4 5" key="1">
    <citation type="submission" date="2021-03" db="EMBL/GenBank/DDBJ databases">
        <title>Genomic Encyclopedia of Type Strains, Phase IV (KMG-IV): sequencing the most valuable type-strain genomes for metagenomic binning, comparative biology and taxonomic classification.</title>
        <authorList>
            <person name="Goeker M."/>
        </authorList>
    </citation>
    <scope>NUCLEOTIDE SEQUENCE [LARGE SCALE GENOMIC DNA]</scope>
    <source>
        <strain evidence="4 5">DSM 24004</strain>
    </source>
</reference>
<feature type="domain" description="Pyrroline-5-carboxylate reductase catalytic N-terminal" evidence="2">
    <location>
        <begin position="5"/>
        <end position="93"/>
    </location>
</feature>
<gene>
    <name evidence="4" type="ORF">J2Z76_002486</name>
</gene>
<dbReference type="RefSeq" id="WP_209512344.1">
    <property type="nucleotide sequence ID" value="NZ_JAGGKS010000007.1"/>
</dbReference>
<evidence type="ECO:0000313" key="4">
    <source>
        <dbReference type="EMBL" id="MBP1926617.1"/>
    </source>
</evidence>
<dbReference type="PANTHER" id="PTHR11645:SF53">
    <property type="entry name" value="PYRROLINE-5-CARBOXYLATE REDUCTASE 3"/>
    <property type="match status" value="1"/>
</dbReference>
<accession>A0ABS4GFZ7</accession>
<dbReference type="PANTHER" id="PTHR11645">
    <property type="entry name" value="PYRROLINE-5-CARBOXYLATE REDUCTASE"/>
    <property type="match status" value="1"/>
</dbReference>
<evidence type="ECO:0000256" key="1">
    <source>
        <dbReference type="ARBA" id="ARBA00005525"/>
    </source>
</evidence>
<dbReference type="InterPro" id="IPR000304">
    <property type="entry name" value="Pyrroline-COOH_reductase"/>
</dbReference>
<evidence type="ECO:0000259" key="2">
    <source>
        <dbReference type="Pfam" id="PF03807"/>
    </source>
</evidence>
<sequence length="279" mass="31554">MNNNVGIIGLGNVGSMLLNQFLKLNLLREEDVYIANRSKEKLNNFIKEYPALNICEDNAEIAKKCNKIFVCAEPVNIPAVILDMKPFLNEESYILVSTSMISHNDLNKIHNGKITIFMPTLISMVNGGVTLAYHNEFITEEDSKFFEYLMGSMSEVKVLEEEDINLTQNLTASFPGFFAEIMSEFVKAASKHTKHICDEELEYMLLVSLAGAPRLLLERNLSFEDTINRVSTKGGITYEGVKVYNEKLPAVFDEAFNATIKRYKEITKNTSDIINELIK</sequence>
<dbReference type="InterPro" id="IPR029036">
    <property type="entry name" value="P5CR_dimer"/>
</dbReference>
<protein>
    <submittedName>
        <fullName evidence="4">Pyrroline-5-carboxylate reductase</fullName>
        <ecNumber evidence="4">1.5.1.2</ecNumber>
    </submittedName>
</protein>
<dbReference type="EC" id="1.5.1.2" evidence="4"/>
<organism evidence="4 5">
    <name type="scientific">Sedimentibacter acidaminivorans</name>
    <dbReference type="NCBI Taxonomy" id="913099"/>
    <lineage>
        <taxon>Bacteria</taxon>
        <taxon>Bacillati</taxon>
        <taxon>Bacillota</taxon>
        <taxon>Tissierellia</taxon>
        <taxon>Sedimentibacter</taxon>
    </lineage>
</organism>
<dbReference type="GO" id="GO:0004735">
    <property type="term" value="F:pyrroline-5-carboxylate reductase activity"/>
    <property type="evidence" value="ECO:0007669"/>
    <property type="project" value="UniProtKB-EC"/>
</dbReference>
<dbReference type="Gene3D" id="3.40.50.720">
    <property type="entry name" value="NAD(P)-binding Rossmann-like Domain"/>
    <property type="match status" value="1"/>
</dbReference>
<dbReference type="InterPro" id="IPR008927">
    <property type="entry name" value="6-PGluconate_DH-like_C_sf"/>
</dbReference>
<comment type="similarity">
    <text evidence="1">Belongs to the pyrroline-5-carboxylate reductase family.</text>
</comment>
<dbReference type="Gene3D" id="1.10.3730.10">
    <property type="entry name" value="ProC C-terminal domain-like"/>
    <property type="match status" value="1"/>
</dbReference>
<dbReference type="Pfam" id="PF03807">
    <property type="entry name" value="F420_oxidored"/>
    <property type="match status" value="1"/>
</dbReference>
<dbReference type="Pfam" id="PF14748">
    <property type="entry name" value="P5CR_dimer"/>
    <property type="match status" value="1"/>
</dbReference>
<name>A0ABS4GFZ7_9FIRM</name>
<evidence type="ECO:0000259" key="3">
    <source>
        <dbReference type="Pfam" id="PF14748"/>
    </source>
</evidence>
<dbReference type="InterPro" id="IPR036291">
    <property type="entry name" value="NAD(P)-bd_dom_sf"/>
</dbReference>
<proteinExistence type="inferred from homology"/>
<dbReference type="Proteomes" id="UP001519342">
    <property type="component" value="Unassembled WGS sequence"/>
</dbReference>